<reference evidence="8 9" key="1">
    <citation type="submission" date="2010-04" db="EMBL/GenBank/DDBJ databases">
        <authorList>
            <person name="Muzny D."/>
            <person name="Qin X."/>
            <person name="Deng J."/>
            <person name="Jiang H."/>
            <person name="Liu Y."/>
            <person name="Qu J."/>
            <person name="Song X.-Z."/>
            <person name="Zhang L."/>
            <person name="Thornton R."/>
            <person name="Coyle M."/>
            <person name="Francisco L."/>
            <person name="Jackson L."/>
            <person name="Javaid M."/>
            <person name="Korchina V."/>
            <person name="Kovar C."/>
            <person name="Mata R."/>
            <person name="Mathew T."/>
            <person name="Ngo R."/>
            <person name="Nguyen L."/>
            <person name="Nguyen N."/>
            <person name="Okwuonu G."/>
            <person name="Ongeri F."/>
            <person name="Pham C."/>
            <person name="Simmons D."/>
            <person name="Wilczek-Boney K."/>
            <person name="Hale W."/>
            <person name="Jakkamsetti A."/>
            <person name="Pham P."/>
            <person name="Ruth R."/>
            <person name="San Lucas F."/>
            <person name="Warren J."/>
            <person name="Zhang J."/>
            <person name="Zhao Z."/>
            <person name="Zhou C."/>
            <person name="Zhu D."/>
            <person name="Lee S."/>
            <person name="Bess C."/>
            <person name="Blankenburg K."/>
            <person name="Forbes L."/>
            <person name="Fu Q."/>
            <person name="Gubbala S."/>
            <person name="Hirani K."/>
            <person name="Jayaseelan J.C."/>
            <person name="Lara F."/>
            <person name="Munidasa M."/>
            <person name="Palculict T."/>
            <person name="Patil S."/>
            <person name="Pu L.-L."/>
            <person name="Saada N."/>
            <person name="Tang L."/>
            <person name="Weissenberger G."/>
            <person name="Zhu Y."/>
            <person name="Hemphill L."/>
            <person name="Shang Y."/>
            <person name="Youmans B."/>
            <person name="Ayvaz T."/>
            <person name="Ross M."/>
            <person name="Santibanez J."/>
            <person name="Aqrawi P."/>
            <person name="Gross S."/>
            <person name="Joshi V."/>
            <person name="Fowler G."/>
            <person name="Nazareth L."/>
            <person name="Reid J."/>
            <person name="Worley K."/>
            <person name="Petrosino J."/>
            <person name="Highlander S."/>
            <person name="Gibbs R."/>
            <person name="Gibbs R."/>
        </authorList>
    </citation>
    <scope>NUCLEOTIDE SEQUENCE [LARGE SCALE GENOMIC DNA]</scope>
    <source>
        <strain evidence="8 9">ATCC 11563</strain>
    </source>
</reference>
<evidence type="ECO:0000256" key="2">
    <source>
        <dbReference type="ARBA" id="ARBA00007424"/>
    </source>
</evidence>
<evidence type="ECO:0000256" key="5">
    <source>
        <dbReference type="ARBA" id="ARBA00022679"/>
    </source>
</evidence>
<evidence type="ECO:0000256" key="4">
    <source>
        <dbReference type="ARBA" id="ARBA00022619"/>
    </source>
</evidence>
<dbReference type="GO" id="GO:0016874">
    <property type="term" value="F:ligase activity"/>
    <property type="evidence" value="ECO:0007669"/>
    <property type="project" value="UniProtKB-KW"/>
</dbReference>
<keyword evidence="4 7" id="KW-0686">Riboflavin biosynthesis</keyword>
<keyword evidence="8" id="KW-0436">Ligase</keyword>
<feature type="binding site" evidence="7">
    <location>
        <begin position="86"/>
        <end position="88"/>
    </location>
    <ligand>
        <name>5-amino-6-(D-ribitylamino)uracil</name>
        <dbReference type="ChEBI" id="CHEBI:15934"/>
    </ligand>
</feature>
<comment type="function">
    <text evidence="7">Catalyzes the formation of 6,7-dimethyl-8-ribityllumazine by condensation of 5-amino-6-(D-ribitylamino)uracil with 3,4-dihydroxy-2-butanone 4-phosphate. This is the penultimate step in the biosynthesis of riboflavin.</text>
</comment>
<feature type="binding site" evidence="7">
    <location>
        <position position="119"/>
    </location>
    <ligand>
        <name>5-amino-6-(D-ribitylamino)uracil</name>
        <dbReference type="ChEBI" id="CHEBI:15934"/>
    </ligand>
</feature>
<feature type="binding site" evidence="7">
    <location>
        <begin position="62"/>
        <end position="64"/>
    </location>
    <ligand>
        <name>5-amino-6-(D-ribitylamino)uracil</name>
        <dbReference type="ChEBI" id="CHEBI:15934"/>
    </ligand>
</feature>
<feature type="active site" description="Proton donor" evidence="7">
    <location>
        <position position="94"/>
    </location>
</feature>
<protein>
    <recommendedName>
        <fullName evidence="3 7">6,7-dimethyl-8-ribityllumazine synthase</fullName>
        <shortName evidence="7">DMRL synthase</shortName>
        <shortName evidence="7">LS</shortName>
        <shortName evidence="7">Lumazine synthase</shortName>
        <ecNumber evidence="3 7">2.5.1.78</ecNumber>
    </recommendedName>
</protein>
<evidence type="ECO:0000313" key="9">
    <source>
        <dbReference type="Proteomes" id="UP000003764"/>
    </source>
</evidence>
<evidence type="ECO:0000256" key="3">
    <source>
        <dbReference type="ARBA" id="ARBA00012664"/>
    </source>
</evidence>
<dbReference type="EC" id="2.5.1.78" evidence="3 7"/>
<feature type="binding site" evidence="7">
    <location>
        <position position="28"/>
    </location>
    <ligand>
        <name>5-amino-6-(D-ribitylamino)uracil</name>
        <dbReference type="ChEBI" id="CHEBI:15934"/>
    </ligand>
</feature>
<keyword evidence="5 7" id="KW-0808">Transferase</keyword>
<dbReference type="Pfam" id="PF00885">
    <property type="entry name" value="DMRL_synthase"/>
    <property type="match status" value="1"/>
</dbReference>
<dbReference type="NCBIfam" id="TIGR00114">
    <property type="entry name" value="lumazine-synth"/>
    <property type="match status" value="1"/>
</dbReference>
<evidence type="ECO:0000256" key="1">
    <source>
        <dbReference type="ARBA" id="ARBA00004917"/>
    </source>
</evidence>
<accession>A0ABP2IAW9</accession>
<feature type="binding site" evidence="7">
    <location>
        <begin position="91"/>
        <end position="92"/>
    </location>
    <ligand>
        <name>(2S)-2-hydroxy-3-oxobutyl phosphate</name>
        <dbReference type="ChEBI" id="CHEBI:58830"/>
    </ligand>
</feature>
<gene>
    <name evidence="7 8" type="primary">ribH</name>
    <name evidence="8" type="ORF">HMPREF0061_0527</name>
</gene>
<dbReference type="CDD" id="cd09209">
    <property type="entry name" value="Lumazine_synthase-I"/>
    <property type="match status" value="1"/>
</dbReference>
<evidence type="ECO:0000313" key="8">
    <source>
        <dbReference type="EMBL" id="EFG50124.1"/>
    </source>
</evidence>
<dbReference type="SUPFAM" id="SSF52121">
    <property type="entry name" value="Lumazine synthase"/>
    <property type="match status" value="1"/>
</dbReference>
<proteinExistence type="inferred from homology"/>
<comment type="similarity">
    <text evidence="2 7">Belongs to the DMRL synthase family.</text>
</comment>
<evidence type="ECO:0000256" key="6">
    <source>
        <dbReference type="ARBA" id="ARBA00048785"/>
    </source>
</evidence>
<evidence type="ECO:0000256" key="7">
    <source>
        <dbReference type="HAMAP-Rule" id="MF_00178"/>
    </source>
</evidence>
<dbReference type="PANTHER" id="PTHR21058:SF0">
    <property type="entry name" value="6,7-DIMETHYL-8-RIBITYLLUMAZINE SYNTHASE"/>
    <property type="match status" value="1"/>
</dbReference>
<comment type="pathway">
    <text evidence="1 7">Cofactor biosynthesis; riboflavin biosynthesis; riboflavin from 2-hydroxy-3-oxobutyl phosphate and 5-amino-6-(D-ribitylamino)uracil: step 1/2.</text>
</comment>
<dbReference type="PANTHER" id="PTHR21058">
    <property type="entry name" value="6,7-DIMETHYL-8-RIBITYLLUMAZINE SYNTHASE DMRL SYNTHASE LUMAZINE SYNTHASE"/>
    <property type="match status" value="1"/>
</dbReference>
<dbReference type="InterPro" id="IPR034964">
    <property type="entry name" value="LS"/>
</dbReference>
<dbReference type="EMBL" id="ADNT01000043">
    <property type="protein sequence ID" value="EFG50124.1"/>
    <property type="molecule type" value="Genomic_DNA"/>
</dbReference>
<dbReference type="InterPro" id="IPR036467">
    <property type="entry name" value="LS/RS_sf"/>
</dbReference>
<comment type="caution">
    <text evidence="8">The sequence shown here is derived from an EMBL/GenBank/DDBJ whole genome shotgun (WGS) entry which is preliminary data.</text>
</comment>
<dbReference type="Gene3D" id="3.40.50.960">
    <property type="entry name" value="Lumazine/riboflavin synthase"/>
    <property type="match status" value="1"/>
</dbReference>
<feature type="binding site" evidence="7">
    <location>
        <position position="133"/>
    </location>
    <ligand>
        <name>(2S)-2-hydroxy-3-oxobutyl phosphate</name>
        <dbReference type="ChEBI" id="CHEBI:58830"/>
    </ligand>
</feature>
<keyword evidence="9" id="KW-1185">Reference proteome</keyword>
<comment type="catalytic activity">
    <reaction evidence="6 7">
        <text>(2S)-2-hydroxy-3-oxobutyl phosphate + 5-amino-6-(D-ribitylamino)uracil = 6,7-dimethyl-8-(1-D-ribityl)lumazine + phosphate + 2 H2O + H(+)</text>
        <dbReference type="Rhea" id="RHEA:26152"/>
        <dbReference type="ChEBI" id="CHEBI:15377"/>
        <dbReference type="ChEBI" id="CHEBI:15378"/>
        <dbReference type="ChEBI" id="CHEBI:15934"/>
        <dbReference type="ChEBI" id="CHEBI:43474"/>
        <dbReference type="ChEBI" id="CHEBI:58201"/>
        <dbReference type="ChEBI" id="CHEBI:58830"/>
        <dbReference type="EC" id="2.5.1.78"/>
    </reaction>
</comment>
<dbReference type="NCBIfam" id="NF000812">
    <property type="entry name" value="PRK00061.1-4"/>
    <property type="match status" value="1"/>
</dbReference>
<sequence length="162" mass="17506">MEENRMNIIQGKLYNGEDVKIGIVIARFNDFLTKSLLSGCEDGLTRSGVLTENIDVAWVPGAYEIPLTAATMAETGKYDAIITLGAVIRGATSHFDVVINQASSGVTQVGLTHKLPVIFGVLTVENIEQAIERSGTKAGNLGFTYATNAIEMINLFKEIKQQ</sequence>
<dbReference type="HAMAP" id="MF_00178">
    <property type="entry name" value="Lumazine_synth"/>
    <property type="match status" value="1"/>
</dbReference>
<dbReference type="InterPro" id="IPR002180">
    <property type="entry name" value="LS/RS"/>
</dbReference>
<name>A0ABP2IAW9_AERVM</name>
<dbReference type="Proteomes" id="UP000003764">
    <property type="component" value="Unassembled WGS sequence"/>
</dbReference>
<organism evidence="8 9">
    <name type="scientific">Aerococcus viridans (strain ATCC 11563 / DSM 20340 / CCUG 4311 / JCM 20461 / NBRC 12219 / NCTC 8251 / M1)</name>
    <dbReference type="NCBI Taxonomy" id="655812"/>
    <lineage>
        <taxon>Bacteria</taxon>
        <taxon>Bacillati</taxon>
        <taxon>Bacillota</taxon>
        <taxon>Bacilli</taxon>
        <taxon>Lactobacillales</taxon>
        <taxon>Aerococcaceae</taxon>
        <taxon>Aerococcus</taxon>
    </lineage>
</organism>